<keyword evidence="3" id="KW-1185">Reference proteome</keyword>
<dbReference type="InterPro" id="IPR036513">
    <property type="entry name" value="STAS_dom_sf"/>
</dbReference>
<dbReference type="Gene3D" id="3.30.750.24">
    <property type="entry name" value="STAS domain"/>
    <property type="match status" value="2"/>
</dbReference>
<comment type="caution">
    <text evidence="2">The sequence shown here is derived from an EMBL/GenBank/DDBJ whole genome shotgun (WGS) entry which is preliminary data.</text>
</comment>
<dbReference type="AlphaFoldDB" id="A0A7X4KNF9"/>
<dbReference type="PROSITE" id="PS50801">
    <property type="entry name" value="STAS"/>
    <property type="match status" value="1"/>
</dbReference>
<dbReference type="Proteomes" id="UP000450676">
    <property type="component" value="Unassembled WGS sequence"/>
</dbReference>
<organism evidence="2 3">
    <name type="scientific">Pseudoduganella aquatica</name>
    <dbReference type="NCBI Taxonomy" id="2660641"/>
    <lineage>
        <taxon>Bacteria</taxon>
        <taxon>Pseudomonadati</taxon>
        <taxon>Pseudomonadota</taxon>
        <taxon>Betaproteobacteria</taxon>
        <taxon>Burkholderiales</taxon>
        <taxon>Oxalobacteraceae</taxon>
        <taxon>Telluria group</taxon>
        <taxon>Pseudoduganella</taxon>
    </lineage>
</organism>
<accession>A0A7X4KNF9</accession>
<dbReference type="EMBL" id="WWCU01000035">
    <property type="protein sequence ID" value="MYN10254.1"/>
    <property type="molecule type" value="Genomic_DNA"/>
</dbReference>
<proteinExistence type="predicted"/>
<evidence type="ECO:0000313" key="3">
    <source>
        <dbReference type="Proteomes" id="UP000450676"/>
    </source>
</evidence>
<dbReference type="SUPFAM" id="SSF52091">
    <property type="entry name" value="SpoIIaa-like"/>
    <property type="match status" value="2"/>
</dbReference>
<name>A0A7X4KNF9_9BURK</name>
<evidence type="ECO:0000313" key="2">
    <source>
        <dbReference type="EMBL" id="MYN10254.1"/>
    </source>
</evidence>
<dbReference type="RefSeq" id="WP_161074551.1">
    <property type="nucleotide sequence ID" value="NZ_CP086370.1"/>
</dbReference>
<protein>
    <recommendedName>
        <fullName evidence="1">STAS domain-containing protein</fullName>
    </recommendedName>
</protein>
<dbReference type="Pfam" id="PF13466">
    <property type="entry name" value="STAS_2"/>
    <property type="match status" value="1"/>
</dbReference>
<evidence type="ECO:0000259" key="1">
    <source>
        <dbReference type="PROSITE" id="PS50801"/>
    </source>
</evidence>
<gene>
    <name evidence="2" type="ORF">GTP77_23300</name>
</gene>
<feature type="domain" description="STAS" evidence="1">
    <location>
        <begin position="255"/>
        <end position="300"/>
    </location>
</feature>
<sequence>MGLFSLFKKGKPDAAATDGDDDAARLAANSEAQRAAANSQLQRDIARATALKIDAIEAAMEADIFNTPEPAWGSRPARPVLNAAPAPADNPATLPLLDASTTQLLADDEIPAPVADSATAPVVEESAILYANGQAAVAEQMLAGALAEAAAAGLGAQQDRTVWWLLFDLHQAQGQQEQFDSLSIDYASTFETSPPPWRGAGGAAAAPAAAPSGAPGASYAGVAPTQVFGAVLDAGAAAVIARVEAACAADAAVPLRLDFSAIASADAEGCALLLAALRSLQKQGRELIVVAAAELAALLQGRLTVGDRADGEAPWLLLLELLQLLNREKDFEEASMDYCVTFEVSPPPFVAPSKVATAARAAVPAAAAGKAADRFMLPAVVEGNCTALLDAVGAYAEQYPALVFDCSRLARLDFGAANLLLSRLQQLAADGRRVEFREVNHLVAALLRLLGYAGVARIFAHKY</sequence>
<dbReference type="InterPro" id="IPR058548">
    <property type="entry name" value="MlaB-like_STAS"/>
</dbReference>
<dbReference type="InterPro" id="IPR002645">
    <property type="entry name" value="STAS_dom"/>
</dbReference>
<reference evidence="2 3" key="1">
    <citation type="submission" date="2019-12" db="EMBL/GenBank/DDBJ databases">
        <title>Novel species isolated from a subtropical stream in China.</title>
        <authorList>
            <person name="Lu H."/>
        </authorList>
    </citation>
    <scope>NUCLEOTIDE SEQUENCE [LARGE SCALE GENOMIC DNA]</scope>
    <source>
        <strain evidence="2 3">FT127W</strain>
    </source>
</reference>